<evidence type="ECO:0000256" key="6">
    <source>
        <dbReference type="ARBA" id="ARBA00023128"/>
    </source>
</evidence>
<dbReference type="SUPFAM" id="SSF53474">
    <property type="entry name" value="alpha/beta-Hydrolases"/>
    <property type="match status" value="1"/>
</dbReference>
<dbReference type="GO" id="GO:0016787">
    <property type="term" value="F:hydrolase activity"/>
    <property type="evidence" value="ECO:0007669"/>
    <property type="project" value="UniProtKB-KW"/>
</dbReference>
<evidence type="ECO:0000256" key="8">
    <source>
        <dbReference type="SAM" id="MobiDB-lite"/>
    </source>
</evidence>
<feature type="domain" description="DUF676" evidence="9">
    <location>
        <begin position="54"/>
        <end position="187"/>
    </location>
</feature>
<keyword evidence="10" id="KW-0378">Hydrolase</keyword>
<evidence type="ECO:0000256" key="3">
    <source>
        <dbReference type="ARBA" id="ARBA00004370"/>
    </source>
</evidence>
<keyword evidence="7" id="KW-0472">Membrane</keyword>
<evidence type="ECO:0000313" key="10">
    <source>
        <dbReference type="EMBL" id="KAL2834575.1"/>
    </source>
</evidence>
<keyword evidence="5" id="KW-0256">Endoplasmic reticulum</keyword>
<protein>
    <submittedName>
        <fullName evidence="10">Alpha/Beta hydrolase protein</fullName>
    </submittedName>
</protein>
<evidence type="ECO:0000259" key="9">
    <source>
        <dbReference type="Pfam" id="PF05057"/>
    </source>
</evidence>
<dbReference type="InterPro" id="IPR007751">
    <property type="entry name" value="DUF676_lipase-like"/>
</dbReference>
<gene>
    <name evidence="10" type="ORF">BJY01DRAFT_253067</name>
</gene>
<dbReference type="Proteomes" id="UP001610446">
    <property type="component" value="Unassembled WGS sequence"/>
</dbReference>
<dbReference type="Gene3D" id="3.40.50.1820">
    <property type="entry name" value="alpha/beta hydrolase"/>
    <property type="match status" value="1"/>
</dbReference>
<evidence type="ECO:0000256" key="1">
    <source>
        <dbReference type="ARBA" id="ARBA00004173"/>
    </source>
</evidence>
<keyword evidence="6" id="KW-0496">Mitochondrion</keyword>
<accession>A0ABR4J3N7</accession>
<feature type="region of interest" description="Disordered" evidence="8">
    <location>
        <begin position="1"/>
        <end position="28"/>
    </location>
</feature>
<evidence type="ECO:0000313" key="11">
    <source>
        <dbReference type="Proteomes" id="UP001610446"/>
    </source>
</evidence>
<name>A0ABR4J3N7_9EURO</name>
<evidence type="ECO:0000256" key="2">
    <source>
        <dbReference type="ARBA" id="ARBA00004240"/>
    </source>
</evidence>
<dbReference type="InterPro" id="IPR052374">
    <property type="entry name" value="SERAC1"/>
</dbReference>
<comment type="caution">
    <text evidence="10">The sequence shown here is derived from an EMBL/GenBank/DDBJ whole genome shotgun (WGS) entry which is preliminary data.</text>
</comment>
<dbReference type="EMBL" id="JBFXLU010000222">
    <property type="protein sequence ID" value="KAL2834575.1"/>
    <property type="molecule type" value="Genomic_DNA"/>
</dbReference>
<organism evidence="10 11">
    <name type="scientific">Aspergillus pseudoustus</name>
    <dbReference type="NCBI Taxonomy" id="1810923"/>
    <lineage>
        <taxon>Eukaryota</taxon>
        <taxon>Fungi</taxon>
        <taxon>Dikarya</taxon>
        <taxon>Ascomycota</taxon>
        <taxon>Pezizomycotina</taxon>
        <taxon>Eurotiomycetes</taxon>
        <taxon>Eurotiomycetidae</taxon>
        <taxon>Eurotiales</taxon>
        <taxon>Aspergillaceae</taxon>
        <taxon>Aspergillus</taxon>
        <taxon>Aspergillus subgen. Nidulantes</taxon>
    </lineage>
</organism>
<sequence length="328" mass="36871">MGISYSKAVHTPTSIPTPTHTPPAAEMSSTLRESDGLFQVHPAQSRQRQCSLDIVFVHGLGGDSYTTWTKDTTHWPKDLLPTLECFENARILTFGYNTSGFFTKNADEHRARTFTCAEILVSDLKTFRRRGAQDRPIIFVGHSLGGLVIKSALRHAILRRALYGDIVDSTRAIIFFSTPHQGTSQEAWKAFFARLGESKIEKSSVISELEVWSDMLTELTTEFADLATQIKITSFYERRFTKGVMIVPEAVAKMGQKNEQSRALDTDHLDICRFTETDANWRTVSNHLDAIVADIEDLAELQNLPPLSTQVANDASLKQRFESLDRCR</sequence>
<dbReference type="InterPro" id="IPR029058">
    <property type="entry name" value="AB_hydrolase_fold"/>
</dbReference>
<evidence type="ECO:0000256" key="5">
    <source>
        <dbReference type="ARBA" id="ARBA00022824"/>
    </source>
</evidence>
<evidence type="ECO:0000256" key="4">
    <source>
        <dbReference type="ARBA" id="ARBA00007920"/>
    </source>
</evidence>
<keyword evidence="11" id="KW-1185">Reference proteome</keyword>
<dbReference type="PANTHER" id="PTHR48182">
    <property type="entry name" value="PROTEIN SERAC1"/>
    <property type="match status" value="1"/>
</dbReference>
<evidence type="ECO:0000256" key="7">
    <source>
        <dbReference type="ARBA" id="ARBA00023136"/>
    </source>
</evidence>
<dbReference type="PANTHER" id="PTHR48182:SF2">
    <property type="entry name" value="PROTEIN SERAC1"/>
    <property type="match status" value="1"/>
</dbReference>
<comment type="similarity">
    <text evidence="4">Belongs to the putative lipase ROG1 family.</text>
</comment>
<comment type="subcellular location">
    <subcellularLocation>
        <location evidence="2">Endoplasmic reticulum</location>
    </subcellularLocation>
    <subcellularLocation>
        <location evidence="3">Membrane</location>
    </subcellularLocation>
    <subcellularLocation>
        <location evidence="1">Mitochondrion</location>
    </subcellularLocation>
</comment>
<proteinExistence type="inferred from homology"/>
<reference evidence="10 11" key="1">
    <citation type="submission" date="2024-07" db="EMBL/GenBank/DDBJ databases">
        <title>Section-level genome sequencing and comparative genomics of Aspergillus sections Usti and Cavernicolus.</title>
        <authorList>
            <consortium name="Lawrence Berkeley National Laboratory"/>
            <person name="Nybo J.L."/>
            <person name="Vesth T.C."/>
            <person name="Theobald S."/>
            <person name="Frisvad J.C."/>
            <person name="Larsen T.O."/>
            <person name="Kjaerboelling I."/>
            <person name="Rothschild-Mancinelli K."/>
            <person name="Lyhne E.K."/>
            <person name="Kogle M.E."/>
            <person name="Barry K."/>
            <person name="Clum A."/>
            <person name="Na H."/>
            <person name="Ledsgaard L."/>
            <person name="Lin J."/>
            <person name="Lipzen A."/>
            <person name="Kuo A."/>
            <person name="Riley R."/>
            <person name="Mondo S."/>
            <person name="Labutti K."/>
            <person name="Haridas S."/>
            <person name="Pangalinan J."/>
            <person name="Salamov A.A."/>
            <person name="Simmons B.A."/>
            <person name="Magnuson J.K."/>
            <person name="Chen J."/>
            <person name="Drula E."/>
            <person name="Henrissat B."/>
            <person name="Wiebenga A."/>
            <person name="Lubbers R.J."/>
            <person name="Gomes A.C."/>
            <person name="Makela M.R."/>
            <person name="Stajich J."/>
            <person name="Grigoriev I.V."/>
            <person name="Mortensen U.H."/>
            <person name="De Vries R.P."/>
            <person name="Baker S.E."/>
            <person name="Andersen M.R."/>
        </authorList>
    </citation>
    <scope>NUCLEOTIDE SEQUENCE [LARGE SCALE GENOMIC DNA]</scope>
    <source>
        <strain evidence="10 11">CBS 123904</strain>
    </source>
</reference>
<dbReference type="Pfam" id="PF05057">
    <property type="entry name" value="DUF676"/>
    <property type="match status" value="1"/>
</dbReference>